<sequence length="1558" mass="161027">MSNDVLANVLAQAQLPLTSPDGERGSTPAAAPLANPTPDANGWVTCGDLRVKGGTYGVDFVYTAGTLQYHGSDYTINGTPVTDVVEVLTGQPLTFSSLPTFNTANEDDLTGYSHTSIVIREGNQADITFDNVNILHYTPLNIITNAYDTETGTKANDGAQVRTRTRLHLTLADHSTNRLRSTANICASLHCGEGSDLIIDDAERNVDAQGAQVIPVGGVIGKDVTLQSGKRLTRGQAHQALDSESPGVLRVWNSGSDAAAIGGNNCESGGGMTFNGGVVAVVPASGADDCGAGIGGGAAGNGTDTLLLFNSGTYQIVGGNHGAGVGGGCYDGFSGNAVYQPDLIYSKSWGLTVGGDITINGGFIRSEGGAHGNGFGGGCYHAGPGYNTGHTITVTGGTLIPSGGFADLGGYEGHVVISGGSVYSMGGSKFQGIGGTAWGSTDYSDDENKVFMITVDLSADGVSNEAVSKWDLSIDGEPYPYGMPAQFHEGKLYLWLPASAQSKVISIDLGYKKEDGTLIEPDTLFRDPTSPADPNDPNRTKLKRYEDFELDPTYLAGLKKYYDGKPLQSYDLKASPIAPPKDPSHMLTDPEACDYKYQRYDAIDGKPLTAEISTGNSMPTNAGVMKFTMISRQYSATEGFKESYWGHRATGWCEIWPIASQVHDLVAEWVDDNALGSVAHPSDQVLKVSATIGAAPTVDGNPGSEATKATCRAPHGRVQIYVDGQPVGSPVDLVYAGDLDAEGNPIPAGDARVTAEEVENGRGGSTARFSLARAASTSDFLVPTQGQEGRHEISLQFLPPSAAQAAAGQPANYLASAAPDADETVPRVEVAISPIDPNPEVTGEPDPDCKDPEAPAPEVVTNPGQPADPGADPGTPGDKVFRGTIVTTWGEASDDNPHPGRVLLKVKTPSSEPISVTDAKGNVFAADFARDAAGNPVRDEDGTYTLVLDPTAVGRGELTFKQEPNGAYTGSTWVYDVTVRPDSKITPETSVSKRAENLTHPNGPTQPGDRIRYTVTASNAAAGSSWNDVVLSDPLPACLQLDERSVRLASPSAPFEGKLEKTAGTPKVGQYSLSAPGADGRRVLEAPAGSVHGAGAATLTFECTVREELDFSDQNAVDLENVASATGTRPDPDHPDDPDAKLPENPDPSDPAAPPGGSAVAPADPSLRMEKAVENVSAPGAEVTRLGDVLRYTVTLENAGAAGSCLMGAVVSDPLPAGMEPVAGTIRLAVDGGEPVAVDDAAYDAASRTIAVTCGDLWGGQKAVLTFDVAVGEAALGADNANIAEGHGKVPSDNPGSRPEAPDPGDPAEPPADEPAVSTPPVAPPAIVGDDPQEGDVAIGKTAENTSRGDGTTHVGDTVRYEITLRNEGAGTSWMDAVIRDDVPEGLEPVGGTIRLTLPDGSEAAVGDEAYDPESRVLAVAVGHLHGGQAAVLRFDALVTEAAVGADIGNVAVGYGTPPSAWDPDAERPEPGAPFDPPGGWDSWEEGRGKVVSDPAYPPGADKLGGVLPGDEGDRRRTTIAHKLAQTGDALAALAGIALAGALAAAALALAARRRRAR</sequence>
<comment type="caution">
    <text evidence="8">The sequence shown here is derived from an EMBL/GenBank/DDBJ whole genome shotgun (WGS) entry which is preliminary data.</text>
</comment>
<dbReference type="Pfam" id="PF01345">
    <property type="entry name" value="DUF11"/>
    <property type="match status" value="1"/>
</dbReference>
<evidence type="ECO:0000256" key="2">
    <source>
        <dbReference type="ARBA" id="ARBA00022525"/>
    </source>
</evidence>
<name>A0ABU6IJA0_9ACTN</name>
<evidence type="ECO:0000256" key="5">
    <source>
        <dbReference type="SAM" id="MobiDB-lite"/>
    </source>
</evidence>
<keyword evidence="6" id="KW-0472">Membrane</keyword>
<keyword evidence="9" id="KW-1185">Reference proteome</keyword>
<dbReference type="PROSITE" id="PS50847">
    <property type="entry name" value="GRAM_POS_ANCHORING"/>
    <property type="match status" value="1"/>
</dbReference>
<feature type="compositionally biased region" description="Pro residues" evidence="5">
    <location>
        <begin position="1145"/>
        <end position="1154"/>
    </location>
</feature>
<protein>
    <recommendedName>
        <fullName evidence="7">Gram-positive cocci surface proteins LPxTG domain-containing protein</fullName>
    </recommendedName>
</protein>
<evidence type="ECO:0000256" key="1">
    <source>
        <dbReference type="ARBA" id="ARBA00022512"/>
    </source>
</evidence>
<evidence type="ECO:0000313" key="8">
    <source>
        <dbReference type="EMBL" id="MEC4176497.1"/>
    </source>
</evidence>
<dbReference type="InterPro" id="IPR047589">
    <property type="entry name" value="DUF11_rpt"/>
</dbReference>
<feature type="compositionally biased region" description="Low complexity" evidence="5">
    <location>
        <begin position="1314"/>
        <end position="1328"/>
    </location>
</feature>
<keyword evidence="6" id="KW-1133">Transmembrane helix</keyword>
<reference evidence="8 9" key="1">
    <citation type="submission" date="2024-01" db="EMBL/GenBank/DDBJ databases">
        <title>novel species in genus Adlercreutzia.</title>
        <authorList>
            <person name="Liu X."/>
        </authorList>
    </citation>
    <scope>NUCLEOTIDE SEQUENCE [LARGE SCALE GENOMIC DNA]</scope>
    <source>
        <strain evidence="8 9">R7</strain>
    </source>
</reference>
<dbReference type="RefSeq" id="WP_338210835.1">
    <property type="nucleotide sequence ID" value="NZ_JAYMFF010000015.1"/>
</dbReference>
<dbReference type="NCBIfam" id="TIGR01451">
    <property type="entry name" value="B_ant_repeat"/>
    <property type="match status" value="3"/>
</dbReference>
<feature type="region of interest" description="Disordered" evidence="5">
    <location>
        <begin position="833"/>
        <end position="878"/>
    </location>
</feature>
<accession>A0ABU6IJA0</accession>
<gene>
    <name evidence="8" type="ORF">VIN30_08580</name>
</gene>
<keyword evidence="6" id="KW-0812">Transmembrane</keyword>
<keyword evidence="3" id="KW-0732">Signal</keyword>
<keyword evidence="2" id="KW-0964">Secreted</keyword>
<dbReference type="Proteomes" id="UP001349994">
    <property type="component" value="Unassembled WGS sequence"/>
</dbReference>
<evidence type="ECO:0000256" key="6">
    <source>
        <dbReference type="SAM" id="Phobius"/>
    </source>
</evidence>
<dbReference type="InterPro" id="IPR001434">
    <property type="entry name" value="OmcB-like_DUF11"/>
</dbReference>
<feature type="region of interest" description="Disordered" evidence="5">
    <location>
        <begin position="1459"/>
        <end position="1514"/>
    </location>
</feature>
<feature type="region of interest" description="Disordered" evidence="5">
    <location>
        <begin position="16"/>
        <end position="36"/>
    </location>
</feature>
<feature type="compositionally biased region" description="Basic and acidic residues" evidence="5">
    <location>
        <begin position="1130"/>
        <end position="1144"/>
    </location>
</feature>
<dbReference type="Gene3D" id="2.60.40.740">
    <property type="match status" value="2"/>
</dbReference>
<evidence type="ECO:0000313" key="9">
    <source>
        <dbReference type="Proteomes" id="UP001349994"/>
    </source>
</evidence>
<keyword evidence="1" id="KW-0134">Cell wall</keyword>
<dbReference type="EMBL" id="JAYMFF010000015">
    <property type="protein sequence ID" value="MEC4176497.1"/>
    <property type="molecule type" value="Genomic_DNA"/>
</dbReference>
<keyword evidence="4" id="KW-0572">Peptidoglycan-anchor</keyword>
<feature type="domain" description="Gram-positive cocci surface proteins LPxTG" evidence="7">
    <location>
        <begin position="1524"/>
        <end position="1558"/>
    </location>
</feature>
<feature type="region of interest" description="Disordered" evidence="5">
    <location>
        <begin position="1123"/>
        <end position="1163"/>
    </location>
</feature>
<feature type="compositionally biased region" description="Low complexity" evidence="5">
    <location>
        <begin position="863"/>
        <end position="878"/>
    </location>
</feature>
<proteinExistence type="predicted"/>
<feature type="compositionally biased region" description="Low complexity" evidence="5">
    <location>
        <begin position="27"/>
        <end position="36"/>
    </location>
</feature>
<dbReference type="InterPro" id="IPR019931">
    <property type="entry name" value="LPXTG_anchor"/>
</dbReference>
<evidence type="ECO:0000256" key="3">
    <source>
        <dbReference type="ARBA" id="ARBA00022729"/>
    </source>
</evidence>
<evidence type="ECO:0000256" key="4">
    <source>
        <dbReference type="ARBA" id="ARBA00023088"/>
    </source>
</evidence>
<feature type="transmembrane region" description="Helical" evidence="6">
    <location>
        <begin position="1530"/>
        <end position="1552"/>
    </location>
</feature>
<evidence type="ECO:0000259" key="7">
    <source>
        <dbReference type="PROSITE" id="PS50847"/>
    </source>
</evidence>
<organism evidence="8 9">
    <name type="scientific">Adlercreutzia wanghongyangiae</name>
    <dbReference type="NCBI Taxonomy" id="3111451"/>
    <lineage>
        <taxon>Bacteria</taxon>
        <taxon>Bacillati</taxon>
        <taxon>Actinomycetota</taxon>
        <taxon>Coriobacteriia</taxon>
        <taxon>Eggerthellales</taxon>
        <taxon>Eggerthellaceae</taxon>
        <taxon>Adlercreutzia</taxon>
    </lineage>
</organism>
<feature type="region of interest" description="Disordered" evidence="5">
    <location>
        <begin position="1282"/>
        <end position="1337"/>
    </location>
</feature>